<dbReference type="PRINTS" id="PR00398">
    <property type="entry name" value="STRDHORMONER"/>
</dbReference>
<gene>
    <name evidence="5" type="ORF">AB6A40_010025</name>
</gene>
<evidence type="ECO:0000256" key="2">
    <source>
        <dbReference type="ARBA" id="ARBA00023163"/>
    </source>
</evidence>
<dbReference type="AlphaFoldDB" id="A0ABD6ETX8"/>
<dbReference type="InterPro" id="IPR035500">
    <property type="entry name" value="NHR-like_dom_sf"/>
</dbReference>
<dbReference type="InterPro" id="IPR050274">
    <property type="entry name" value="Nuclear_hormone_rcpt_NR2"/>
</dbReference>
<name>A0ABD6ETX8_9BILA</name>
<dbReference type="PANTHER" id="PTHR24083">
    <property type="entry name" value="NUCLEAR HORMONE RECEPTOR"/>
    <property type="match status" value="1"/>
</dbReference>
<dbReference type="InterPro" id="IPR001723">
    <property type="entry name" value="Nuclear_hrmn_rcpt"/>
</dbReference>
<evidence type="ECO:0000256" key="3">
    <source>
        <dbReference type="ARBA" id="ARBA00023170"/>
    </source>
</evidence>
<dbReference type="Pfam" id="PF00104">
    <property type="entry name" value="Hormone_recep"/>
    <property type="match status" value="2"/>
</dbReference>
<keyword evidence="6" id="KW-1185">Reference proteome</keyword>
<organism evidence="5 6">
    <name type="scientific">Gnathostoma spinigerum</name>
    <dbReference type="NCBI Taxonomy" id="75299"/>
    <lineage>
        <taxon>Eukaryota</taxon>
        <taxon>Metazoa</taxon>
        <taxon>Ecdysozoa</taxon>
        <taxon>Nematoda</taxon>
        <taxon>Chromadorea</taxon>
        <taxon>Rhabditida</taxon>
        <taxon>Spirurina</taxon>
        <taxon>Gnathostomatomorpha</taxon>
        <taxon>Gnathostomatoidea</taxon>
        <taxon>Gnathostomatidae</taxon>
        <taxon>Gnathostoma</taxon>
    </lineage>
</organism>
<keyword evidence="2" id="KW-0804">Transcription</keyword>
<protein>
    <recommendedName>
        <fullName evidence="4">NR LBD domain-containing protein</fullName>
    </recommendedName>
</protein>
<evidence type="ECO:0000259" key="4">
    <source>
        <dbReference type="PROSITE" id="PS51843"/>
    </source>
</evidence>
<evidence type="ECO:0000313" key="6">
    <source>
        <dbReference type="Proteomes" id="UP001608902"/>
    </source>
</evidence>
<keyword evidence="3" id="KW-0675">Receptor</keyword>
<dbReference type="InterPro" id="IPR000536">
    <property type="entry name" value="Nucl_hrmn_rcpt_lig-bd"/>
</dbReference>
<accession>A0ABD6ETX8</accession>
<feature type="domain" description="NR LBD" evidence="4">
    <location>
        <begin position="1"/>
        <end position="330"/>
    </location>
</feature>
<dbReference type="Gene3D" id="1.10.565.10">
    <property type="entry name" value="Retinoid X Receptor"/>
    <property type="match status" value="1"/>
</dbReference>
<proteinExistence type="predicted"/>
<dbReference type="EMBL" id="JBGFUD010011821">
    <property type="protein sequence ID" value="MFH4983316.1"/>
    <property type="molecule type" value="Genomic_DNA"/>
</dbReference>
<dbReference type="SUPFAM" id="SSF48508">
    <property type="entry name" value="Nuclear receptor ligand-binding domain"/>
    <property type="match status" value="1"/>
</dbReference>
<keyword evidence="1" id="KW-0805">Transcription regulation</keyword>
<evidence type="ECO:0000256" key="1">
    <source>
        <dbReference type="ARBA" id="ARBA00023015"/>
    </source>
</evidence>
<dbReference type="PROSITE" id="PS51843">
    <property type="entry name" value="NR_LBD"/>
    <property type="match status" value="1"/>
</dbReference>
<dbReference type="Proteomes" id="UP001608902">
    <property type="component" value="Unassembled WGS sequence"/>
</dbReference>
<evidence type="ECO:0000313" key="5">
    <source>
        <dbReference type="EMBL" id="MFH4983316.1"/>
    </source>
</evidence>
<sequence length="352" mass="39722">MTDPVASPKPGQDQQTTPFWRSRIIALYIDWAKTFAAFRDLPHSDKVALITNHASSYMIMCKAFRTPERTLMDDGFYADRAFPQEGEPQSNEMLRNSREQQHSLSTGVICSAVPRSFSTPALGNHFFYDNPHRHEQQQKLSYLSEQANISLTTFSAMNIMKNVATECCQRQQLEEQQDMLQKRNMHAFFEPTIVSFENKNGINDISINGLTPVMTAMIDLVMKPFRRLNITTTEFAALQAVMFFDPDTEGLDSASQRNVSAEQKKLLTALYRHICGHYSLLDASDRFASILLRIPTIRKVAAKKNETLQIIDLFNLSNINSLVKETALGIRSTNAGAPTVLSAMDADFKPIL</sequence>
<reference evidence="5 6" key="1">
    <citation type="submission" date="2024-08" db="EMBL/GenBank/DDBJ databases">
        <title>Gnathostoma spinigerum genome.</title>
        <authorList>
            <person name="Gonzalez-Bertolin B."/>
            <person name="Monzon S."/>
            <person name="Zaballos A."/>
            <person name="Jimenez P."/>
            <person name="Dekumyoy P."/>
            <person name="Varona S."/>
            <person name="Cuesta I."/>
            <person name="Sumanam S."/>
            <person name="Adisakwattana P."/>
            <person name="Gasser R.B."/>
            <person name="Hernandez-Gonzalez A."/>
            <person name="Young N.D."/>
            <person name="Perteguer M.J."/>
        </authorList>
    </citation>
    <scope>NUCLEOTIDE SEQUENCE [LARGE SCALE GENOMIC DNA]</scope>
    <source>
        <strain evidence="5">AL3</strain>
        <tissue evidence="5">Liver</tissue>
    </source>
</reference>
<dbReference type="SMART" id="SM00430">
    <property type="entry name" value="HOLI"/>
    <property type="match status" value="1"/>
</dbReference>
<comment type="caution">
    <text evidence="5">The sequence shown here is derived from an EMBL/GenBank/DDBJ whole genome shotgun (WGS) entry which is preliminary data.</text>
</comment>